<accession>A0A923N6Q3</accession>
<dbReference type="InterPro" id="IPR010870">
    <property type="entry name" value="Porin_O/P"/>
</dbReference>
<dbReference type="Proteomes" id="UP000603640">
    <property type="component" value="Unassembled WGS sequence"/>
</dbReference>
<proteinExistence type="predicted"/>
<dbReference type="Gene3D" id="2.40.160.10">
    <property type="entry name" value="Porin"/>
    <property type="match status" value="1"/>
</dbReference>
<dbReference type="InterPro" id="IPR023614">
    <property type="entry name" value="Porin_dom_sf"/>
</dbReference>
<sequence length="411" mass="46419">MCLTTFKEAQAQTDTTNAIVVTPLVQPVVITEAAKKKAWYEILSIRGYAQIRYNRLLETNPDLKCDQCDKSLGEGGGLFIRRARLIFSGNVHERVFVYIQPDIASSPSSTTLNFFQLRDAYFDVALDKNKEYRFRVGQSKIPYGFENLQSSSNRLPLDRNDGINSAIANERDLGVFFYYAPSEIRRRFEELTSLGLKGSGDYGVAGIGVYNGQTANKPEANDDLHVVARVSYPFKLKNGQFIEPGIQAYTGKYVVTKDQISSGVNVEAENQLEEGFTDQRIAATLVIYPQPLGFQAEYNIGEGPEYDPATKTIKVKDLHGGYAQAMYMMKLNNQVLIPFLRVQYYDGGKKHEKDAASYLVYQTEIGAEWQIVRNLELTAMYSIEDRTVKNAQVPLNRQHGNRLRLQAQFNF</sequence>
<protein>
    <submittedName>
        <fullName evidence="1">Porin</fullName>
    </submittedName>
</protein>
<keyword evidence="2" id="KW-1185">Reference proteome</keyword>
<organism evidence="1 2">
    <name type="scientific">Pontibacter cellulosilyticus</name>
    <dbReference type="NCBI Taxonomy" id="1720253"/>
    <lineage>
        <taxon>Bacteria</taxon>
        <taxon>Pseudomonadati</taxon>
        <taxon>Bacteroidota</taxon>
        <taxon>Cytophagia</taxon>
        <taxon>Cytophagales</taxon>
        <taxon>Hymenobacteraceae</taxon>
        <taxon>Pontibacter</taxon>
    </lineage>
</organism>
<gene>
    <name evidence="1" type="ORF">H8S84_08165</name>
</gene>
<dbReference type="Pfam" id="PF07396">
    <property type="entry name" value="Porin_O_P"/>
    <property type="match status" value="1"/>
</dbReference>
<reference evidence="1" key="1">
    <citation type="submission" date="2020-08" db="EMBL/GenBank/DDBJ databases">
        <title>Pontibacter sp. SD6 16S ribosomal RNA gene Genome sequencing and assembly.</title>
        <authorList>
            <person name="Kang M."/>
        </authorList>
    </citation>
    <scope>NUCLEOTIDE SEQUENCE</scope>
    <source>
        <strain evidence="1">SD6</strain>
    </source>
</reference>
<name>A0A923N6Q3_9BACT</name>
<evidence type="ECO:0000313" key="2">
    <source>
        <dbReference type="Proteomes" id="UP000603640"/>
    </source>
</evidence>
<dbReference type="AlphaFoldDB" id="A0A923N6Q3"/>
<comment type="caution">
    <text evidence="1">The sequence shown here is derived from an EMBL/GenBank/DDBJ whole genome shotgun (WGS) entry which is preliminary data.</text>
</comment>
<dbReference type="EMBL" id="JACRVF010000002">
    <property type="protein sequence ID" value="MBC5992804.1"/>
    <property type="molecule type" value="Genomic_DNA"/>
</dbReference>
<evidence type="ECO:0000313" key="1">
    <source>
        <dbReference type="EMBL" id="MBC5992804.1"/>
    </source>
</evidence>
<dbReference type="SUPFAM" id="SSF56935">
    <property type="entry name" value="Porins"/>
    <property type="match status" value="1"/>
</dbReference>